<dbReference type="AlphaFoldDB" id="A0AAE8M3A9"/>
<name>A0AAE8M3A9_9HYPO</name>
<dbReference type="EMBL" id="ONZP01000093">
    <property type="protein sequence ID" value="SPJ73389.1"/>
    <property type="molecule type" value="Genomic_DNA"/>
</dbReference>
<organism evidence="2 3">
    <name type="scientific">Fusarium torulosum</name>
    <dbReference type="NCBI Taxonomy" id="33205"/>
    <lineage>
        <taxon>Eukaryota</taxon>
        <taxon>Fungi</taxon>
        <taxon>Dikarya</taxon>
        <taxon>Ascomycota</taxon>
        <taxon>Pezizomycotina</taxon>
        <taxon>Sordariomycetes</taxon>
        <taxon>Hypocreomycetidae</taxon>
        <taxon>Hypocreales</taxon>
        <taxon>Nectriaceae</taxon>
        <taxon>Fusarium</taxon>
    </lineage>
</organism>
<evidence type="ECO:0000256" key="1">
    <source>
        <dbReference type="SAM" id="MobiDB-lite"/>
    </source>
</evidence>
<dbReference type="Proteomes" id="UP001187734">
    <property type="component" value="Unassembled WGS sequence"/>
</dbReference>
<sequence>MSITESLPAEIYQAISIFLSLEDIWTLQQCSSTIEKAFDPWMLSRDDAVDRLICWACRIIEFVPFPDEGPIFPASATDNTPSNPRYIRCSARECRWAIDKALSHGADVSTIKRRLTVKFRLSEPKVVGSTLALAARMVHTEAFRLLLERGATLDIELGEWQSQWLRQFLLDLQHPESLQLCINRGMRHKGSFIQDSLDEALVSSYKDEGKGDLYYRWLDLGANPKSLAGIEPKSAISPNDDKVLGDTQP</sequence>
<protein>
    <recommendedName>
        <fullName evidence="4">F-box domain-containing protein</fullName>
    </recommendedName>
</protein>
<accession>A0AAE8M3A9</accession>
<comment type="caution">
    <text evidence="2">The sequence shown here is derived from an EMBL/GenBank/DDBJ whole genome shotgun (WGS) entry which is preliminary data.</text>
</comment>
<evidence type="ECO:0008006" key="4">
    <source>
        <dbReference type="Google" id="ProtNLM"/>
    </source>
</evidence>
<reference evidence="2" key="1">
    <citation type="submission" date="2018-03" db="EMBL/GenBank/DDBJ databases">
        <authorList>
            <person name="Guldener U."/>
        </authorList>
    </citation>
    <scope>NUCLEOTIDE SEQUENCE</scope>
</reference>
<proteinExistence type="predicted"/>
<feature type="region of interest" description="Disordered" evidence="1">
    <location>
        <begin position="229"/>
        <end position="249"/>
    </location>
</feature>
<evidence type="ECO:0000313" key="2">
    <source>
        <dbReference type="EMBL" id="SPJ73389.1"/>
    </source>
</evidence>
<keyword evidence="3" id="KW-1185">Reference proteome</keyword>
<feature type="compositionally biased region" description="Basic and acidic residues" evidence="1">
    <location>
        <begin position="239"/>
        <end position="249"/>
    </location>
</feature>
<evidence type="ECO:0000313" key="3">
    <source>
        <dbReference type="Proteomes" id="UP001187734"/>
    </source>
</evidence>
<gene>
    <name evidence="2" type="ORF">FTOL_03119</name>
</gene>